<accession>A0A1V5ZQ64</accession>
<proteinExistence type="predicted"/>
<organism evidence="1">
    <name type="scientific">candidate division CPR1 bacterium ADurb.Bin160</name>
    <dbReference type="NCBI Taxonomy" id="1852826"/>
    <lineage>
        <taxon>Bacteria</taxon>
        <taxon>candidate division CPR1</taxon>
    </lineage>
</organism>
<reference evidence="1" key="1">
    <citation type="submission" date="2017-02" db="EMBL/GenBank/DDBJ databases">
        <title>Delving into the versatile metabolic prowess of the omnipresent phylum Bacteroidetes.</title>
        <authorList>
            <person name="Nobu M.K."/>
            <person name="Mei R."/>
            <person name="Narihiro T."/>
            <person name="Kuroda K."/>
            <person name="Liu W.-T."/>
        </authorList>
    </citation>
    <scope>NUCLEOTIDE SEQUENCE</scope>
    <source>
        <strain evidence="1">ADurb.Bin160</strain>
    </source>
</reference>
<protein>
    <submittedName>
        <fullName evidence="1">Uncharacterized protein</fullName>
    </submittedName>
</protein>
<name>A0A1V5ZQ64_9BACT</name>
<evidence type="ECO:0000313" key="1">
    <source>
        <dbReference type="EMBL" id="OQB42158.1"/>
    </source>
</evidence>
<dbReference type="AlphaFoldDB" id="A0A1V5ZQ64"/>
<gene>
    <name evidence="1" type="ORF">BWY04_00379</name>
</gene>
<dbReference type="EMBL" id="MWDB01000005">
    <property type="protein sequence ID" value="OQB42158.1"/>
    <property type="molecule type" value="Genomic_DNA"/>
</dbReference>
<comment type="caution">
    <text evidence="1">The sequence shown here is derived from an EMBL/GenBank/DDBJ whole genome shotgun (WGS) entry which is preliminary data.</text>
</comment>
<dbReference type="Proteomes" id="UP000485621">
    <property type="component" value="Unassembled WGS sequence"/>
</dbReference>
<sequence length="111" mass="13486">MVKYYPQEIKSFSFTGKNIALLIVDQENIDIILGRYDDQLKNYIWEQNGKEIHQNKTILLISKNTLEFLNKIFPRQFKQNLENFDLFDKYLEYNLEEKEDLKTFDQENIKK</sequence>